<dbReference type="Gene3D" id="1.20.120.1810">
    <property type="match status" value="1"/>
</dbReference>
<dbReference type="SUPFAM" id="SSF46894">
    <property type="entry name" value="C-terminal effector domain of the bipartite response regulators"/>
    <property type="match status" value="1"/>
</dbReference>
<dbReference type="InterPro" id="IPR013325">
    <property type="entry name" value="RNA_pol_sigma_r2"/>
</dbReference>
<name>A0A4R3MN54_9FIRM</name>
<evidence type="ECO:0000256" key="1">
    <source>
        <dbReference type="ARBA" id="ARBA00007788"/>
    </source>
</evidence>
<dbReference type="InterPro" id="IPR016371">
    <property type="entry name" value="RNA_pol_sigma-H_factor"/>
</dbReference>
<sequence length="217" mass="25473">MDNTLRDDTYLKDYKHYTDEEIILHIKSGDNDALEYLMNKYKNLVKKKARTYFLIGADSDDIIQEGMIGLYKAIRDFKDDKEASFKVFAELCVTRQIISAIKASTRKKHVPLNSYISLNKPMYEEDYEKNSLLDRMPSEKVVNPEEMLIDKENLNMIEYELDNRLSGFEKDVLKLYLDGVNYTKIAELLDRPIKSIDNALQRIKRKVELILEENNNN</sequence>
<dbReference type="InterPro" id="IPR007627">
    <property type="entry name" value="RNA_pol_sigma70_r2"/>
</dbReference>
<dbReference type="NCBIfam" id="NF006145">
    <property type="entry name" value="PRK08295.1-2"/>
    <property type="match status" value="1"/>
</dbReference>
<dbReference type="PANTHER" id="PTHR30385:SF1">
    <property type="entry name" value="RNA POLYMERASE SIGMA-H FACTOR"/>
    <property type="match status" value="1"/>
</dbReference>
<evidence type="ECO:0000256" key="4">
    <source>
        <dbReference type="ARBA" id="ARBA00023082"/>
    </source>
</evidence>
<gene>
    <name evidence="10" type="ORF">EDC18_103436</name>
</gene>
<dbReference type="InterPro" id="IPR016032">
    <property type="entry name" value="Sig_transdc_resp-reg_C-effctor"/>
</dbReference>
<dbReference type="SUPFAM" id="SSF88946">
    <property type="entry name" value="Sigma2 domain of RNA polymerase sigma factors"/>
    <property type="match status" value="1"/>
</dbReference>
<comment type="caution">
    <text evidence="10">The sequence shown here is derived from an EMBL/GenBank/DDBJ whole genome shotgun (WGS) entry which is preliminary data.</text>
</comment>
<evidence type="ECO:0000313" key="11">
    <source>
        <dbReference type="Proteomes" id="UP000294902"/>
    </source>
</evidence>
<dbReference type="InterPro" id="IPR014284">
    <property type="entry name" value="RNA_pol_sigma-70_dom"/>
</dbReference>
<evidence type="ECO:0000256" key="2">
    <source>
        <dbReference type="ARBA" id="ARBA00021245"/>
    </source>
</evidence>
<feature type="domain" description="RNA polymerase sigma-70" evidence="9">
    <location>
        <begin position="61"/>
        <end position="74"/>
    </location>
</feature>
<dbReference type="EMBL" id="SMAL01000003">
    <property type="protein sequence ID" value="TCT15723.1"/>
    <property type="molecule type" value="Genomic_DNA"/>
</dbReference>
<keyword evidence="6" id="KW-0804">Transcription</keyword>
<dbReference type="Pfam" id="PF04542">
    <property type="entry name" value="Sigma70_r2"/>
    <property type="match status" value="1"/>
</dbReference>
<dbReference type="NCBIfam" id="NF006148">
    <property type="entry name" value="PRK08295.1-5"/>
    <property type="match status" value="1"/>
</dbReference>
<dbReference type="PROSITE" id="PS00622">
    <property type="entry name" value="HTH_LUXR_1"/>
    <property type="match status" value="1"/>
</dbReference>
<comment type="similarity">
    <text evidence="1">Belongs to the sigma-70 factor family.</text>
</comment>
<protein>
    <recommendedName>
        <fullName evidence="2">RNA polymerase sigma factor SigS</fullName>
    </recommendedName>
</protein>
<reference evidence="10 11" key="1">
    <citation type="submission" date="2019-03" db="EMBL/GenBank/DDBJ databases">
        <title>Genomic Encyclopedia of Type Strains, Phase IV (KMG-IV): sequencing the most valuable type-strain genomes for metagenomic binning, comparative biology and taxonomic classification.</title>
        <authorList>
            <person name="Goeker M."/>
        </authorList>
    </citation>
    <scope>NUCLEOTIDE SEQUENCE [LARGE SCALE GENOMIC DNA]</scope>
    <source>
        <strain evidence="10 11">DSM 24629</strain>
    </source>
</reference>
<evidence type="ECO:0000256" key="5">
    <source>
        <dbReference type="ARBA" id="ARBA00023125"/>
    </source>
</evidence>
<dbReference type="AlphaFoldDB" id="A0A4R3MN54"/>
<evidence type="ECO:0000256" key="6">
    <source>
        <dbReference type="ARBA" id="ARBA00023163"/>
    </source>
</evidence>
<feature type="domain" description="HTH luxR-type" evidence="8">
    <location>
        <begin position="179"/>
        <end position="206"/>
    </location>
</feature>
<comment type="function">
    <text evidence="7">Sigma factors are initiation factors that promote the attachment of RNA polymerase to specific initiation sites and are then released. Sigma-S contributes to the protection against external stress, thus playing a role in cellular fitness and survival.</text>
</comment>
<accession>A0A4R3MN54</accession>
<dbReference type="NCBIfam" id="TIGR02937">
    <property type="entry name" value="sigma70-ECF"/>
    <property type="match status" value="1"/>
</dbReference>
<dbReference type="InterPro" id="IPR000943">
    <property type="entry name" value="RNA_pol_sigma70"/>
</dbReference>
<dbReference type="OrthoDB" id="9783788at2"/>
<dbReference type="Proteomes" id="UP000294902">
    <property type="component" value="Unassembled WGS sequence"/>
</dbReference>
<evidence type="ECO:0000313" key="10">
    <source>
        <dbReference type="EMBL" id="TCT15723.1"/>
    </source>
</evidence>
<evidence type="ECO:0000256" key="7">
    <source>
        <dbReference type="ARBA" id="ARBA00024701"/>
    </source>
</evidence>
<dbReference type="Gene3D" id="1.10.10.10">
    <property type="entry name" value="Winged helix-like DNA-binding domain superfamily/Winged helix DNA-binding domain"/>
    <property type="match status" value="1"/>
</dbReference>
<keyword evidence="11" id="KW-1185">Reference proteome</keyword>
<dbReference type="PIRSF" id="PIRSF002939">
    <property type="entry name" value="RNA_polymerase_sigma-H_factor"/>
    <property type="match status" value="1"/>
</dbReference>
<proteinExistence type="inferred from homology"/>
<keyword evidence="3" id="KW-0805">Transcription regulation</keyword>
<keyword evidence="5" id="KW-0238">DNA-binding</keyword>
<dbReference type="NCBIfam" id="NF006147">
    <property type="entry name" value="PRK08295.1-4"/>
    <property type="match status" value="1"/>
</dbReference>
<dbReference type="RefSeq" id="WP_132251622.1">
    <property type="nucleotide sequence ID" value="NZ_SMAL01000003.1"/>
</dbReference>
<dbReference type="GO" id="GO:0016987">
    <property type="term" value="F:sigma factor activity"/>
    <property type="evidence" value="ECO:0007669"/>
    <property type="project" value="UniProtKB-KW"/>
</dbReference>
<keyword evidence="4" id="KW-0731">Sigma factor</keyword>
<dbReference type="GO" id="GO:0006352">
    <property type="term" value="P:DNA-templated transcription initiation"/>
    <property type="evidence" value="ECO:0007669"/>
    <property type="project" value="InterPro"/>
</dbReference>
<evidence type="ECO:0000256" key="3">
    <source>
        <dbReference type="ARBA" id="ARBA00023015"/>
    </source>
</evidence>
<dbReference type="PANTHER" id="PTHR30385">
    <property type="entry name" value="SIGMA FACTOR F FLAGELLAR"/>
    <property type="match status" value="1"/>
</dbReference>
<dbReference type="InterPro" id="IPR000792">
    <property type="entry name" value="Tscrpt_reg_LuxR_C"/>
</dbReference>
<dbReference type="InterPro" id="IPR036388">
    <property type="entry name" value="WH-like_DNA-bd_sf"/>
</dbReference>
<dbReference type="PROSITE" id="PS00715">
    <property type="entry name" value="SIGMA70_1"/>
    <property type="match status" value="1"/>
</dbReference>
<dbReference type="GO" id="GO:0003677">
    <property type="term" value="F:DNA binding"/>
    <property type="evidence" value="ECO:0007669"/>
    <property type="project" value="UniProtKB-KW"/>
</dbReference>
<organism evidence="10 11">
    <name type="scientific">Natranaerovirga pectinivora</name>
    <dbReference type="NCBI Taxonomy" id="682400"/>
    <lineage>
        <taxon>Bacteria</taxon>
        <taxon>Bacillati</taxon>
        <taxon>Bacillota</taxon>
        <taxon>Clostridia</taxon>
        <taxon>Lachnospirales</taxon>
        <taxon>Natranaerovirgaceae</taxon>
        <taxon>Natranaerovirga</taxon>
    </lineage>
</organism>
<evidence type="ECO:0000259" key="8">
    <source>
        <dbReference type="PROSITE" id="PS00622"/>
    </source>
</evidence>
<evidence type="ECO:0000259" key="9">
    <source>
        <dbReference type="PROSITE" id="PS00715"/>
    </source>
</evidence>